<dbReference type="InterPro" id="IPR013445">
    <property type="entry name" value="CDP_4_6_deHydtase"/>
</dbReference>
<evidence type="ECO:0000313" key="4">
    <source>
        <dbReference type="Proteomes" id="UP000004080"/>
    </source>
</evidence>
<feature type="domain" description="NAD(P)-binding" evidence="2">
    <location>
        <begin position="12"/>
        <end position="319"/>
    </location>
</feature>
<sequence length="362" mass="40829">MNAHFWRNKTVLLTGHTGFKGSWLAIWLHLLGANVVGYALPANHRSLYRSAALQQYIQSYEGDISDRRLLLEVLSRHKPDLVFHLAAQPLVRLSYEKPVETFETNVMGTLHLLEALRQCDTVKAIVNVTSDKCYRNDGRFDHEGFSEGDPLGGKDPYSASKACAELVTQAYAASFFNEKLGVATARAGNVIGGGDWSQDRLLPDLMKAHITKQPIVIRYPKATRPWQHVLDPLYGYLLLAQHLYERGTSYSGAWNFGPYPAEAVSVEEVIGYVNRCLSVPIEVQQTQELARYEAPTLQLQTKKAVQQLGWLPKLTLPEAIVWSVRWYEQCAIGKDMYVETVDQIKTYERMVKQSDEGKSPLS</sequence>
<dbReference type="RefSeq" id="WP_007203054.1">
    <property type="nucleotide sequence ID" value="NZ_AKKV01000031.1"/>
</dbReference>
<proteinExistence type="predicted"/>
<evidence type="ECO:0000259" key="2">
    <source>
        <dbReference type="Pfam" id="PF16363"/>
    </source>
</evidence>
<reference evidence="3 4" key="1">
    <citation type="journal article" date="2012" name="J. Bacteriol.">
        <title>Genome of Bacillus macauensis ZFHKF-1, a Long-Chain-Forming Bacterium.</title>
        <authorList>
            <person name="Cai L."/>
            <person name="Zhang T."/>
        </authorList>
    </citation>
    <scope>NUCLEOTIDE SEQUENCE [LARGE SCALE GENOMIC DNA]</scope>
    <source>
        <strain evidence="3 4">ZFHKF-1</strain>
    </source>
</reference>
<dbReference type="STRING" id="1196324.A374_14890"/>
<name>I8AGT7_9BACL</name>
<dbReference type="InterPro" id="IPR016040">
    <property type="entry name" value="NAD(P)-bd_dom"/>
</dbReference>
<accession>I8AGT7</accession>
<dbReference type="eggNOG" id="COG0451">
    <property type="taxonomic scope" value="Bacteria"/>
</dbReference>
<dbReference type="SUPFAM" id="SSF51735">
    <property type="entry name" value="NAD(P)-binding Rossmann-fold domains"/>
    <property type="match status" value="1"/>
</dbReference>
<evidence type="ECO:0000256" key="1">
    <source>
        <dbReference type="SAM" id="Phobius"/>
    </source>
</evidence>
<dbReference type="Gene3D" id="3.90.25.10">
    <property type="entry name" value="UDP-galactose 4-epimerase, domain 1"/>
    <property type="match status" value="1"/>
</dbReference>
<protein>
    <submittedName>
        <fullName evidence="3">CDP-glucose 4,6-dehydratase</fullName>
    </submittedName>
</protein>
<dbReference type="Pfam" id="PF16363">
    <property type="entry name" value="GDP_Man_Dehyd"/>
    <property type="match status" value="1"/>
</dbReference>
<dbReference type="Gene3D" id="3.40.50.720">
    <property type="entry name" value="NAD(P)-binding Rossmann-like Domain"/>
    <property type="match status" value="1"/>
</dbReference>
<keyword evidence="1" id="KW-0812">Transmembrane</keyword>
<dbReference type="AlphaFoldDB" id="I8AGT7"/>
<keyword evidence="4" id="KW-1185">Reference proteome</keyword>
<dbReference type="InterPro" id="IPR036291">
    <property type="entry name" value="NAD(P)-bd_dom_sf"/>
</dbReference>
<gene>
    <name evidence="3" type="ORF">A374_14890</name>
</gene>
<dbReference type="EMBL" id="AKKV01000031">
    <property type="protein sequence ID" value="EIT84624.1"/>
    <property type="molecule type" value="Genomic_DNA"/>
</dbReference>
<dbReference type="PATRIC" id="fig|1196324.3.peg.3044"/>
<evidence type="ECO:0000313" key="3">
    <source>
        <dbReference type="EMBL" id="EIT84624.1"/>
    </source>
</evidence>
<keyword evidence="1" id="KW-0472">Membrane</keyword>
<keyword evidence="1" id="KW-1133">Transmembrane helix</keyword>
<dbReference type="NCBIfam" id="TIGR02622">
    <property type="entry name" value="CDP_4_6_dhtase"/>
    <property type="match status" value="1"/>
</dbReference>
<dbReference type="Proteomes" id="UP000004080">
    <property type="component" value="Unassembled WGS sequence"/>
</dbReference>
<dbReference type="PANTHER" id="PTHR43000">
    <property type="entry name" value="DTDP-D-GLUCOSE 4,6-DEHYDRATASE-RELATED"/>
    <property type="match status" value="1"/>
</dbReference>
<organism evidence="3 4">
    <name type="scientific">Fictibacillus macauensis ZFHKF-1</name>
    <dbReference type="NCBI Taxonomy" id="1196324"/>
    <lineage>
        <taxon>Bacteria</taxon>
        <taxon>Bacillati</taxon>
        <taxon>Bacillota</taxon>
        <taxon>Bacilli</taxon>
        <taxon>Bacillales</taxon>
        <taxon>Fictibacillaceae</taxon>
        <taxon>Fictibacillus</taxon>
    </lineage>
</organism>
<feature type="transmembrane region" description="Helical" evidence="1">
    <location>
        <begin position="21"/>
        <end position="40"/>
    </location>
</feature>
<comment type="caution">
    <text evidence="3">The sequence shown here is derived from an EMBL/GenBank/DDBJ whole genome shotgun (WGS) entry which is preliminary data.</text>
</comment>
<dbReference type="OrthoDB" id="9779041at2"/>